<evidence type="ECO:0000313" key="10">
    <source>
        <dbReference type="EMBL" id="CAR71907.1"/>
    </source>
</evidence>
<reference evidence="10 11" key="1">
    <citation type="journal article" date="2009" name="Nat. Genet.">
        <title>Comparative genomic and phylogeographic analysis of Mycobacterium leprae.</title>
        <authorList>
            <person name="Monot M."/>
            <person name="Honore N."/>
            <person name="Garnier T."/>
            <person name="Zidane N."/>
            <person name="Sherafi D."/>
            <person name="Paniz-Mondolfi A."/>
            <person name="Matsuoka M."/>
            <person name="Taylor G.M."/>
            <person name="Donoghue H.D."/>
            <person name="Bouwman A."/>
            <person name="Mays S."/>
            <person name="Watson C."/>
            <person name="Lockwood D."/>
            <person name="Khamispour A."/>
            <person name="Dowlati Y."/>
            <person name="Jianping S."/>
            <person name="Rea T.H."/>
            <person name="Vera-Cabrera L."/>
            <person name="Stefani M.M."/>
            <person name="Banu S."/>
            <person name="Macdonald M."/>
            <person name="Sapkota B.R."/>
            <person name="Spencer J.S."/>
            <person name="Thomas J."/>
            <person name="Harshman K."/>
            <person name="Singh P."/>
            <person name="Busso P."/>
            <person name="Gattiker A."/>
            <person name="Rougemont J."/>
            <person name="Brennan P.J."/>
            <person name="Cole S.T."/>
        </authorList>
    </citation>
    <scope>NUCLEOTIDE SEQUENCE [LARGE SCALE GENOMIC DNA]</scope>
    <source>
        <strain evidence="11">Br4923</strain>
    </source>
</reference>
<keyword evidence="7" id="KW-0175">Coiled coil</keyword>
<dbReference type="Pfam" id="PF00877">
    <property type="entry name" value="NLPC_P60"/>
    <property type="match status" value="1"/>
</dbReference>
<evidence type="ECO:0000256" key="7">
    <source>
        <dbReference type="SAM" id="Coils"/>
    </source>
</evidence>
<comment type="similarity">
    <text evidence="1">Belongs to the peptidase C40 family.</text>
</comment>
<keyword evidence="6" id="KW-0961">Cell wall biogenesis/degradation</keyword>
<sequence length="479" mass="50555">MKRPRRGSVSRPTARFVRPAIPSLVSAALLVSLPVLATADPDGDNLGTLIADVAKVNQRLEDLGAAIETEEQSVNKAMVSVEMARDNAVAAEHDCEVSQQSVKDANTAINAAQHRFDSFAAATYMNGPSGSYLTATSPDDIIATATAARTLTASSQAVMANLQRARTEQVNKESAARLAKQKADKAADDAKASMDAAVAALTASKRKFDEQRDEVNRLAAERDEAQARLEVAQIAAATWVPGMGGHGTPPFGDRWEPGSPASAGPAGGRKWDGWDPTLPQVPSANVPGDPIAVINQVLGYAATSTQVTASMGRNFLQQLGILKPNDTGITNAPIGSTQGRIPRVYGRQASEYVIRRGISQIGVPYSWGGGNAAGPSRGIDSGAGITGFDCSGLVLYSFAGVGIRLPHYSGSQYNLGRKIPSAQMRRGDVIFYGPGGSQHVTIYLGHGQMLEAPDIGLRVRVAPVRTSGMTPYVVRYIEY</sequence>
<dbReference type="PANTHER" id="PTHR47359">
    <property type="entry name" value="PEPTIDOGLYCAN DL-ENDOPEPTIDASE CWLO"/>
    <property type="match status" value="1"/>
</dbReference>
<evidence type="ECO:0000256" key="6">
    <source>
        <dbReference type="ARBA" id="ARBA00023316"/>
    </source>
</evidence>
<dbReference type="InterPro" id="IPR051794">
    <property type="entry name" value="PG_Endopeptidase_C40"/>
</dbReference>
<keyword evidence="2" id="KW-0645">Protease</keyword>
<keyword evidence="4" id="KW-0378">Hydrolase</keyword>
<dbReference type="HOGENOM" id="CLU_026494_1_0_11"/>
<dbReference type="PANTHER" id="PTHR47359:SF3">
    <property type="entry name" value="NLP_P60 DOMAIN-CONTAINING PROTEIN-RELATED"/>
    <property type="match status" value="1"/>
</dbReference>
<dbReference type="PROSITE" id="PS51935">
    <property type="entry name" value="NLPC_P60"/>
    <property type="match status" value="1"/>
</dbReference>
<dbReference type="InterPro" id="IPR000064">
    <property type="entry name" value="NLP_P60_dom"/>
</dbReference>
<feature type="domain" description="NlpC/P60" evidence="9">
    <location>
        <begin position="347"/>
        <end position="479"/>
    </location>
</feature>
<dbReference type="AlphaFoldDB" id="A0A0H3MRE4"/>
<organism evidence="10 11">
    <name type="scientific">Mycobacterium leprae (strain Br4923)</name>
    <dbReference type="NCBI Taxonomy" id="561304"/>
    <lineage>
        <taxon>Bacteria</taxon>
        <taxon>Bacillati</taxon>
        <taxon>Actinomycetota</taxon>
        <taxon>Actinomycetes</taxon>
        <taxon>Mycobacteriales</taxon>
        <taxon>Mycobacteriaceae</taxon>
        <taxon>Mycobacterium</taxon>
    </lineage>
</organism>
<dbReference type="EMBL" id="FM211192">
    <property type="protein sequence ID" value="CAR71907.1"/>
    <property type="molecule type" value="Genomic_DNA"/>
</dbReference>
<evidence type="ECO:0000256" key="2">
    <source>
        <dbReference type="ARBA" id="ARBA00022670"/>
    </source>
</evidence>
<evidence type="ECO:0000256" key="4">
    <source>
        <dbReference type="ARBA" id="ARBA00022801"/>
    </source>
</evidence>
<dbReference type="Proteomes" id="UP000006900">
    <property type="component" value="Chromosome"/>
</dbReference>
<evidence type="ECO:0000256" key="1">
    <source>
        <dbReference type="ARBA" id="ARBA00007074"/>
    </source>
</evidence>
<dbReference type="SUPFAM" id="SSF54001">
    <property type="entry name" value="Cysteine proteinases"/>
    <property type="match status" value="1"/>
</dbReference>
<dbReference type="GO" id="GO:0006508">
    <property type="term" value="P:proteolysis"/>
    <property type="evidence" value="ECO:0007669"/>
    <property type="project" value="UniProtKB-KW"/>
</dbReference>
<evidence type="ECO:0000313" key="11">
    <source>
        <dbReference type="Proteomes" id="UP000006900"/>
    </source>
</evidence>
<keyword evidence="3 8" id="KW-0732">Signal</keyword>
<evidence type="ECO:0000256" key="3">
    <source>
        <dbReference type="ARBA" id="ARBA00022729"/>
    </source>
</evidence>
<dbReference type="KEGG" id="mlb:MLBr01812"/>
<dbReference type="InterPro" id="IPR049836">
    <property type="entry name" value="RipA"/>
</dbReference>
<dbReference type="InterPro" id="IPR038765">
    <property type="entry name" value="Papain-like_cys_pep_sf"/>
</dbReference>
<proteinExistence type="inferred from homology"/>
<dbReference type="NCBIfam" id="NF033741">
    <property type="entry name" value="NlpC_p60_RipA"/>
    <property type="match status" value="1"/>
</dbReference>
<dbReference type="Gene3D" id="3.90.1720.10">
    <property type="entry name" value="endopeptidase domain like (from Nostoc punctiforme)"/>
    <property type="match status" value="1"/>
</dbReference>
<evidence type="ECO:0000256" key="5">
    <source>
        <dbReference type="ARBA" id="ARBA00022807"/>
    </source>
</evidence>
<feature type="signal peptide" evidence="8">
    <location>
        <begin position="1"/>
        <end position="37"/>
    </location>
</feature>
<keyword evidence="5" id="KW-0788">Thiol protease</keyword>
<feature type="coiled-coil region" evidence="7">
    <location>
        <begin position="201"/>
        <end position="235"/>
    </location>
</feature>
<evidence type="ECO:0000259" key="9">
    <source>
        <dbReference type="PROSITE" id="PS51935"/>
    </source>
</evidence>
<evidence type="ECO:0000256" key="8">
    <source>
        <dbReference type="SAM" id="SignalP"/>
    </source>
</evidence>
<dbReference type="Gene3D" id="6.10.250.3150">
    <property type="match status" value="1"/>
</dbReference>
<feature type="chain" id="PRO_5038878861" evidence="8">
    <location>
        <begin position="38"/>
        <end position="479"/>
    </location>
</feature>
<dbReference type="GO" id="GO:0071555">
    <property type="term" value="P:cell wall organization"/>
    <property type="evidence" value="ECO:0007669"/>
    <property type="project" value="UniProtKB-KW"/>
</dbReference>
<name>A0A0H3MRE4_MYCLB</name>
<protein>
    <submittedName>
        <fullName evidence="10">Exported p60 protein homologue</fullName>
    </submittedName>
</protein>
<dbReference type="FunFam" id="3.90.1720.10:FF:000010">
    <property type="entry name" value="Peptidoglycan endopeptidase RipA"/>
    <property type="match status" value="1"/>
</dbReference>
<gene>
    <name evidence="10" type="ordered locus">MLBr01812</name>
</gene>
<dbReference type="GO" id="GO:0008234">
    <property type="term" value="F:cysteine-type peptidase activity"/>
    <property type="evidence" value="ECO:0007669"/>
    <property type="project" value="UniProtKB-KW"/>
</dbReference>
<accession>A0A0H3MRE4</accession>